<accession>A0A0C1UTA8</accession>
<sequence>MGTVWELDFYSRPLLDENNKKRWEVLISEGLQTIDANPDSLFRFSKFVANTEVNSIELKKAIEEAIAQAPEPPSRIRFFRFAMQNMITRACEDLGIAAQPSRRTLALQQWMDYRRREVYPHEPGYTDKPSPSVGAPPPAPKSLPDALIGQQWALVSLPAKDFADMSEWPIDFGEAFSPQLVGVADDTMVPGLVIFSPRAQPMAGWLSGLEVSELRVEPGKTPRLILETGSADSWVIAPLNSPELQQEADNFETAKQQANQVHFLAVQADPNTEAFAGFWLMQSLQLG</sequence>
<dbReference type="PANTHER" id="PTHR34556">
    <property type="match status" value="1"/>
</dbReference>
<dbReference type="Pfam" id="PF20429">
    <property type="entry name" value="Tab2-like_C"/>
    <property type="match status" value="1"/>
</dbReference>
<dbReference type="GO" id="GO:0003723">
    <property type="term" value="F:RNA binding"/>
    <property type="evidence" value="ECO:0007669"/>
    <property type="project" value="InterPro"/>
</dbReference>
<evidence type="ECO:0000313" key="3">
    <source>
        <dbReference type="EMBL" id="NEV69503.1"/>
    </source>
</evidence>
<reference evidence="3" key="1">
    <citation type="submission" date="2014-11" db="EMBL/GenBank/DDBJ databases">
        <authorList>
            <person name="Malar M.C."/>
            <person name="Sen D."/>
            <person name="Tripathy S."/>
        </authorList>
    </citation>
    <scope>NUCLEOTIDE SEQUENCE</scope>
    <source>
        <strain evidence="3">BDU141951</strain>
    </source>
</reference>
<dbReference type="Pfam" id="PF06485">
    <property type="entry name" value="Tab2-like_N"/>
    <property type="match status" value="1"/>
</dbReference>
<evidence type="ECO:0000259" key="2">
    <source>
        <dbReference type="Pfam" id="PF20429"/>
    </source>
</evidence>
<protein>
    <submittedName>
        <fullName evidence="3">DUF1092 family protein</fullName>
    </submittedName>
</protein>
<organism evidence="3">
    <name type="scientific">Lyngbya confervoides BDU141951</name>
    <dbReference type="NCBI Taxonomy" id="1574623"/>
    <lineage>
        <taxon>Bacteria</taxon>
        <taxon>Bacillati</taxon>
        <taxon>Cyanobacteriota</taxon>
        <taxon>Cyanophyceae</taxon>
        <taxon>Oscillatoriophycideae</taxon>
        <taxon>Oscillatoriales</taxon>
        <taxon>Microcoleaceae</taxon>
        <taxon>Lyngbya</taxon>
    </lineage>
</organism>
<dbReference type="PANTHER" id="PTHR34556:SF2">
    <property type="entry name" value="PROTEIN TAB2 HOMOLOG, CHLOROPLASTIC"/>
    <property type="match status" value="1"/>
</dbReference>
<dbReference type="InterPro" id="IPR046760">
    <property type="entry name" value="Tab2-like_N"/>
</dbReference>
<dbReference type="InterPro" id="IPR046761">
    <property type="entry name" value="Tab2-like_C"/>
</dbReference>
<reference evidence="3" key="3">
    <citation type="submission" date="2020-02" db="EMBL/GenBank/DDBJ databases">
        <authorList>
            <person name="Sarangi A.N."/>
            <person name="Ghosh S."/>
            <person name="Mukherjee M."/>
            <person name="Tripathy S."/>
        </authorList>
    </citation>
    <scope>NUCLEOTIDE SEQUENCE</scope>
    <source>
        <strain evidence="3">BDU141951</strain>
    </source>
</reference>
<proteinExistence type="predicted"/>
<reference evidence="3" key="2">
    <citation type="journal article" date="2015" name="Genome Announc.">
        <title>Draft Genome Sequence of Filamentous Marine Cyanobacterium Lyngbya confervoides Strain BDU141951.</title>
        <authorList>
            <person name="Chandrababunaidu M.M."/>
            <person name="Sen D."/>
            <person name="Tripathy S."/>
        </authorList>
    </citation>
    <scope>NUCLEOTIDE SEQUENCE</scope>
    <source>
        <strain evidence="3">BDU141951</strain>
    </source>
</reference>
<feature type="domain" description="RNA-binding protein Tab2-like N-terminal" evidence="1">
    <location>
        <begin position="4"/>
        <end position="113"/>
    </location>
</feature>
<name>A0A0C1UTA8_9CYAN</name>
<gene>
    <name evidence="3" type="ORF">QQ91_020625</name>
</gene>
<feature type="domain" description="RNA-binding protein Tab2/Atab2 C-terminal" evidence="2">
    <location>
        <begin position="132"/>
        <end position="282"/>
    </location>
</feature>
<evidence type="ECO:0000259" key="1">
    <source>
        <dbReference type="Pfam" id="PF06485"/>
    </source>
</evidence>
<dbReference type="AlphaFoldDB" id="A0A0C1UTA8"/>
<dbReference type="InterPro" id="IPR009472">
    <property type="entry name" value="Tab2-like"/>
</dbReference>
<dbReference type="EMBL" id="JTHE02000003">
    <property type="protein sequence ID" value="NEV69503.1"/>
    <property type="molecule type" value="Genomic_DNA"/>
</dbReference>
<comment type="caution">
    <text evidence="3">The sequence shown here is derived from an EMBL/GenBank/DDBJ whole genome shotgun (WGS) entry which is preliminary data.</text>
</comment>